<gene>
    <name evidence="2" type="ORF">ACFQE1_00910</name>
</gene>
<proteinExistence type="predicted"/>
<dbReference type="Proteomes" id="UP001596328">
    <property type="component" value="Unassembled WGS sequence"/>
</dbReference>
<protein>
    <submittedName>
        <fullName evidence="2">Uncharacterized protein</fullName>
    </submittedName>
</protein>
<accession>A0ABD5RUB0</accession>
<sequence length="80" mass="8556">MPGTADWVASRLSFVLVCLGAILLIRGPVTRDLRCGPTASQGCAGQPEVALIPLPFDLWTQVLGLGLCLVFGYIFHKSID</sequence>
<feature type="transmembrane region" description="Helical" evidence="1">
    <location>
        <begin position="58"/>
        <end position="75"/>
    </location>
</feature>
<feature type="transmembrane region" description="Helical" evidence="1">
    <location>
        <begin position="12"/>
        <end position="29"/>
    </location>
</feature>
<dbReference type="AlphaFoldDB" id="A0ABD5RUB0"/>
<comment type="caution">
    <text evidence="2">The sequence shown here is derived from an EMBL/GenBank/DDBJ whole genome shotgun (WGS) entry which is preliminary data.</text>
</comment>
<keyword evidence="1" id="KW-1133">Transmembrane helix</keyword>
<keyword evidence="3" id="KW-1185">Reference proteome</keyword>
<reference evidence="2 3" key="1">
    <citation type="journal article" date="2019" name="Int. J. Syst. Evol. Microbiol.">
        <title>The Global Catalogue of Microorganisms (GCM) 10K type strain sequencing project: providing services to taxonomists for standard genome sequencing and annotation.</title>
        <authorList>
            <consortium name="The Broad Institute Genomics Platform"/>
            <consortium name="The Broad Institute Genome Sequencing Center for Infectious Disease"/>
            <person name="Wu L."/>
            <person name="Ma J."/>
        </authorList>
    </citation>
    <scope>NUCLEOTIDE SEQUENCE [LARGE SCALE GENOMIC DNA]</scope>
    <source>
        <strain evidence="2 3">NBRC 111368</strain>
    </source>
</reference>
<evidence type="ECO:0000313" key="3">
    <source>
        <dbReference type="Proteomes" id="UP001596328"/>
    </source>
</evidence>
<dbReference type="EMBL" id="JBHSWU010000002">
    <property type="protein sequence ID" value="MFC6722978.1"/>
    <property type="molecule type" value="Genomic_DNA"/>
</dbReference>
<keyword evidence="1" id="KW-0812">Transmembrane</keyword>
<organism evidence="2 3">
    <name type="scientific">Halobium palmae</name>
    <dbReference type="NCBI Taxonomy" id="1776492"/>
    <lineage>
        <taxon>Archaea</taxon>
        <taxon>Methanobacteriati</taxon>
        <taxon>Methanobacteriota</taxon>
        <taxon>Stenosarchaea group</taxon>
        <taxon>Halobacteria</taxon>
        <taxon>Halobacteriales</taxon>
        <taxon>Haloferacaceae</taxon>
        <taxon>Halobium</taxon>
    </lineage>
</organism>
<keyword evidence="1" id="KW-0472">Membrane</keyword>
<evidence type="ECO:0000313" key="2">
    <source>
        <dbReference type="EMBL" id="MFC6722978.1"/>
    </source>
</evidence>
<name>A0ABD5RUB0_9EURY</name>
<evidence type="ECO:0000256" key="1">
    <source>
        <dbReference type="SAM" id="Phobius"/>
    </source>
</evidence>